<name>A6ITV0_RAT</name>
<evidence type="ECO:0000313" key="3">
    <source>
        <dbReference type="Proteomes" id="UP000234681"/>
    </source>
</evidence>
<gene>
    <name evidence="2" type="ORF">rCG_30677</name>
</gene>
<reference evidence="3" key="1">
    <citation type="submission" date="2005-09" db="EMBL/GenBank/DDBJ databases">
        <authorList>
            <person name="Mural R.J."/>
            <person name="Li P.W."/>
            <person name="Adams M.D."/>
            <person name="Amanatides P.G."/>
            <person name="Baden-Tillson H."/>
            <person name="Barnstead M."/>
            <person name="Chin S.H."/>
            <person name="Dew I."/>
            <person name="Evans C.A."/>
            <person name="Ferriera S."/>
            <person name="Flanigan M."/>
            <person name="Fosler C."/>
            <person name="Glodek A."/>
            <person name="Gu Z."/>
            <person name="Holt R.A."/>
            <person name="Jennings D."/>
            <person name="Kraft C.L."/>
            <person name="Lu F."/>
            <person name="Nguyen T."/>
            <person name="Nusskern D.R."/>
            <person name="Pfannkoch C.M."/>
            <person name="Sitter C."/>
            <person name="Sutton G.G."/>
            <person name="Venter J.C."/>
            <person name="Wang Z."/>
            <person name="Woodage T."/>
            <person name="Zheng X.H."/>
            <person name="Zhong F."/>
        </authorList>
    </citation>
    <scope>NUCLEOTIDE SEQUENCE [LARGE SCALE GENOMIC DNA]</scope>
    <source>
        <strain>BN</strain>
        <strain evidence="3">Sprague-Dawley</strain>
    </source>
</reference>
<evidence type="ECO:0000256" key="1">
    <source>
        <dbReference type="SAM" id="MobiDB-lite"/>
    </source>
</evidence>
<feature type="compositionally biased region" description="Basic and acidic residues" evidence="1">
    <location>
        <begin position="59"/>
        <end position="70"/>
    </location>
</feature>
<sequence>MESCRLGPGCARQAAVHGGGFVRGGMHRYLVLTFPCAVGTVSKTNKGGWALRTPGGPDHPPRPLTQERKTARPSSWSLCSPFNGYYPSLRHPEQMVRTKVVAGDTKCLRSPQGSDRLPQ</sequence>
<accession>A6ITV0</accession>
<organism evidence="2 3">
    <name type="scientific">Rattus norvegicus</name>
    <name type="common">Rat</name>
    <dbReference type="NCBI Taxonomy" id="10116"/>
    <lineage>
        <taxon>Eukaryota</taxon>
        <taxon>Metazoa</taxon>
        <taxon>Chordata</taxon>
        <taxon>Craniata</taxon>
        <taxon>Vertebrata</taxon>
        <taxon>Euteleostomi</taxon>
        <taxon>Mammalia</taxon>
        <taxon>Eutheria</taxon>
        <taxon>Euarchontoglires</taxon>
        <taxon>Glires</taxon>
        <taxon>Rodentia</taxon>
        <taxon>Myomorpha</taxon>
        <taxon>Muroidea</taxon>
        <taxon>Muridae</taxon>
        <taxon>Murinae</taxon>
        <taxon>Rattus</taxon>
    </lineage>
</organism>
<dbReference type="Proteomes" id="UP000234681">
    <property type="component" value="Chromosome 5"/>
</dbReference>
<evidence type="ECO:0000313" key="2">
    <source>
        <dbReference type="EMBL" id="EDL81003.1"/>
    </source>
</evidence>
<dbReference type="EMBL" id="CH473968">
    <property type="protein sequence ID" value="EDL81003.1"/>
    <property type="molecule type" value="Genomic_DNA"/>
</dbReference>
<dbReference type="AlphaFoldDB" id="A6ITV0"/>
<feature type="region of interest" description="Disordered" evidence="1">
    <location>
        <begin position="45"/>
        <end position="75"/>
    </location>
</feature>
<proteinExistence type="predicted"/>
<protein>
    <submittedName>
        <fullName evidence="2">RCG30677</fullName>
    </submittedName>
</protein>